<dbReference type="Proteomes" id="UP000187526">
    <property type="component" value="Unassembled WGS sequence"/>
</dbReference>
<dbReference type="NCBIfam" id="TIGR00254">
    <property type="entry name" value="GGDEF"/>
    <property type="match status" value="1"/>
</dbReference>
<feature type="domain" description="GGDEF" evidence="3">
    <location>
        <begin position="85"/>
        <end position="219"/>
    </location>
</feature>
<evidence type="ECO:0000313" key="4">
    <source>
        <dbReference type="EMBL" id="OMG52146.1"/>
    </source>
</evidence>
<comment type="caution">
    <text evidence="4">The sequence shown here is derived from an EMBL/GenBank/DDBJ whole genome shotgun (WGS) entry which is preliminary data.</text>
</comment>
<dbReference type="PROSITE" id="PS50887">
    <property type="entry name" value="GGDEF"/>
    <property type="match status" value="1"/>
</dbReference>
<evidence type="ECO:0000313" key="5">
    <source>
        <dbReference type="Proteomes" id="UP000187526"/>
    </source>
</evidence>
<dbReference type="PANTHER" id="PTHR45138">
    <property type="entry name" value="REGULATORY COMPONENTS OF SENSORY TRANSDUCTION SYSTEM"/>
    <property type="match status" value="1"/>
</dbReference>
<reference evidence="4 5" key="1">
    <citation type="submission" date="2016-10" db="EMBL/GenBank/DDBJ databases">
        <title>Alkaliphiles isolated from bioreactors.</title>
        <authorList>
            <person name="Salah Z."/>
            <person name="Rout S.P."/>
            <person name="Humphreys P.N."/>
        </authorList>
    </citation>
    <scope>NUCLEOTIDE SEQUENCE [LARGE SCALE GENOMIC DNA]</scope>
    <source>
        <strain evidence="4 5">ZS02</strain>
    </source>
</reference>
<dbReference type="PANTHER" id="PTHR45138:SF9">
    <property type="entry name" value="DIGUANYLATE CYCLASE DGCM-RELATED"/>
    <property type="match status" value="1"/>
</dbReference>
<organism evidence="4 5">
    <name type="scientific">Azonexus hydrophilus</name>
    <dbReference type="NCBI Taxonomy" id="418702"/>
    <lineage>
        <taxon>Bacteria</taxon>
        <taxon>Pseudomonadati</taxon>
        <taxon>Pseudomonadota</taxon>
        <taxon>Betaproteobacteria</taxon>
        <taxon>Rhodocyclales</taxon>
        <taxon>Azonexaceae</taxon>
        <taxon>Azonexus</taxon>
    </lineage>
</organism>
<dbReference type="SUPFAM" id="SSF55073">
    <property type="entry name" value="Nucleotide cyclase"/>
    <property type="match status" value="1"/>
</dbReference>
<evidence type="ECO:0000256" key="2">
    <source>
        <dbReference type="ARBA" id="ARBA00034247"/>
    </source>
</evidence>
<dbReference type="RefSeq" id="WP_076097060.1">
    <property type="nucleotide sequence ID" value="NZ_MTHD01000006.1"/>
</dbReference>
<accession>A0A1R1I040</accession>
<dbReference type="FunFam" id="3.30.70.270:FF:000001">
    <property type="entry name" value="Diguanylate cyclase domain protein"/>
    <property type="match status" value="1"/>
</dbReference>
<dbReference type="CDD" id="cd01949">
    <property type="entry name" value="GGDEF"/>
    <property type="match status" value="1"/>
</dbReference>
<dbReference type="AlphaFoldDB" id="A0A1R1I040"/>
<dbReference type="InterPro" id="IPR050469">
    <property type="entry name" value="Diguanylate_Cyclase"/>
</dbReference>
<dbReference type="Pfam" id="PF00990">
    <property type="entry name" value="GGDEF"/>
    <property type="match status" value="1"/>
</dbReference>
<dbReference type="InterPro" id="IPR029787">
    <property type="entry name" value="Nucleotide_cyclase"/>
</dbReference>
<proteinExistence type="predicted"/>
<gene>
    <name evidence="4" type="ORF">BJN45_15990</name>
</gene>
<dbReference type="Gene3D" id="3.30.70.270">
    <property type="match status" value="1"/>
</dbReference>
<dbReference type="SMART" id="SM00267">
    <property type="entry name" value="GGDEF"/>
    <property type="match status" value="1"/>
</dbReference>
<evidence type="ECO:0000259" key="3">
    <source>
        <dbReference type="PROSITE" id="PS50887"/>
    </source>
</evidence>
<dbReference type="STRING" id="418702.BJN45_15990"/>
<keyword evidence="5" id="KW-1185">Reference proteome</keyword>
<comment type="catalytic activity">
    <reaction evidence="2">
        <text>2 GTP = 3',3'-c-di-GMP + 2 diphosphate</text>
        <dbReference type="Rhea" id="RHEA:24898"/>
        <dbReference type="ChEBI" id="CHEBI:33019"/>
        <dbReference type="ChEBI" id="CHEBI:37565"/>
        <dbReference type="ChEBI" id="CHEBI:58805"/>
        <dbReference type="EC" id="2.7.7.65"/>
    </reaction>
</comment>
<dbReference type="EC" id="2.7.7.65" evidence="1"/>
<dbReference type="EMBL" id="MTHD01000006">
    <property type="protein sequence ID" value="OMG52146.1"/>
    <property type="molecule type" value="Genomic_DNA"/>
</dbReference>
<dbReference type="InterPro" id="IPR000160">
    <property type="entry name" value="GGDEF_dom"/>
</dbReference>
<dbReference type="OrthoDB" id="9813903at2"/>
<evidence type="ECO:0000256" key="1">
    <source>
        <dbReference type="ARBA" id="ARBA00012528"/>
    </source>
</evidence>
<dbReference type="InterPro" id="IPR043128">
    <property type="entry name" value="Rev_trsase/Diguanyl_cyclase"/>
</dbReference>
<name>A0A1R1I040_9RHOO</name>
<dbReference type="GO" id="GO:0052621">
    <property type="term" value="F:diguanylate cyclase activity"/>
    <property type="evidence" value="ECO:0007669"/>
    <property type="project" value="UniProtKB-EC"/>
</dbReference>
<sequence>MHEAMHHVVVEVGGIMNHQRASGPVYALLKKAETYSLELGHEISLLNSIVIMSVYSKDPLTGFLNRRFLDRVLITQMELAKATESPFSVIMFDLDHFKDLNDQYGHQVDDQALEHIAGIVRETLRQSDLIFRYGGEEFLLVSPSTSLAQGRSLAEKLRERIASNPLPHQPALAMSASFGVTEVSPESYEVVDTRLVHDVIAACDGKLYAAKHSGRNRVV</sequence>
<protein>
    <recommendedName>
        <fullName evidence="1">diguanylate cyclase</fullName>
        <ecNumber evidence="1">2.7.7.65</ecNumber>
    </recommendedName>
</protein>